<dbReference type="CDD" id="cd07061">
    <property type="entry name" value="HP_HAP_like"/>
    <property type="match status" value="1"/>
</dbReference>
<dbReference type="InterPro" id="IPR029033">
    <property type="entry name" value="His_PPase_superfam"/>
</dbReference>
<feature type="signal peptide" evidence="17">
    <location>
        <begin position="1"/>
        <end position="19"/>
    </location>
</feature>
<evidence type="ECO:0000256" key="5">
    <source>
        <dbReference type="ARBA" id="ARBA00018097"/>
    </source>
</evidence>
<dbReference type="EC" id="3.1.3.62" evidence="4"/>
<dbReference type="PANTHER" id="PTHR20963:SF8">
    <property type="entry name" value="MULTIPLE INOSITOL POLYPHOSPHATE PHOSPHATASE 1"/>
    <property type="match status" value="1"/>
</dbReference>
<dbReference type="GO" id="GO:0003993">
    <property type="term" value="F:acid phosphatase activity"/>
    <property type="evidence" value="ECO:0007669"/>
    <property type="project" value="TreeGrafter"/>
</dbReference>
<dbReference type="GO" id="GO:0052745">
    <property type="term" value="F:inositol phosphate phosphatase activity"/>
    <property type="evidence" value="ECO:0007669"/>
    <property type="project" value="TreeGrafter"/>
</dbReference>
<evidence type="ECO:0000256" key="11">
    <source>
        <dbReference type="ARBA" id="ARBA00031642"/>
    </source>
</evidence>
<dbReference type="EC" id="3.1.3.80" evidence="3"/>
<gene>
    <name evidence="18" type="primary">HaOG216995</name>
    <name evidence="18" type="ORF">B5X24_HaOG216995</name>
</gene>
<feature type="chain" id="PRO_5015915229" description="Multiple inositol polyphosphate phosphatase 1" evidence="17">
    <location>
        <begin position="20"/>
        <end position="446"/>
    </location>
</feature>
<comment type="similarity">
    <text evidence="2">Belongs to the histidine acid phosphatase family. MINPP1 subfamily.</text>
</comment>
<reference evidence="18 19" key="1">
    <citation type="journal article" date="2017" name="BMC Biol.">
        <title>Genomic innovations, transcriptional plasticity and gene loss underlying the evolution and divergence of two highly polyphagous and invasive Helicoverpa pest species.</title>
        <authorList>
            <person name="Pearce S.L."/>
            <person name="Clarke D.F."/>
            <person name="East P.D."/>
            <person name="Elfekih S."/>
            <person name="Gordon K.H."/>
            <person name="Jermiin L.S."/>
            <person name="McGaughran A."/>
            <person name="Oakeshott J.G."/>
            <person name="Papanikolaou A."/>
            <person name="Perera O.P."/>
            <person name="Rane R.V."/>
            <person name="Richards S."/>
            <person name="Tay W.T."/>
            <person name="Walsh T.K."/>
            <person name="Anderson A."/>
            <person name="Anderson C.J."/>
            <person name="Asgari S."/>
            <person name="Board P.G."/>
            <person name="Bretschneider A."/>
            <person name="Campbell P.M."/>
            <person name="Chertemps T."/>
            <person name="Christeller J.T."/>
            <person name="Coppin C.W."/>
            <person name="Downes S.J."/>
            <person name="Duan G."/>
            <person name="Farnsworth C.A."/>
            <person name="Good R.T."/>
            <person name="Han L.B."/>
            <person name="Han Y.C."/>
            <person name="Hatje K."/>
            <person name="Horne I."/>
            <person name="Huang Y.P."/>
            <person name="Hughes D.S."/>
            <person name="Jacquin-Joly E."/>
            <person name="James W."/>
            <person name="Jhangiani S."/>
            <person name="Kollmar M."/>
            <person name="Kuwar S.S."/>
            <person name="Li S."/>
            <person name="Liu N.Y."/>
            <person name="Maibeche M.T."/>
            <person name="Miller J.R."/>
            <person name="Montagne N."/>
            <person name="Perry T."/>
            <person name="Qu J."/>
            <person name="Song S.V."/>
            <person name="Sutton G.G."/>
            <person name="Vogel H."/>
            <person name="Walenz B.P."/>
            <person name="Xu W."/>
            <person name="Zhang H.J."/>
            <person name="Zou Z."/>
            <person name="Batterham P."/>
            <person name="Edwards O.R."/>
            <person name="Feyereisen R."/>
            <person name="Gibbs R.A."/>
            <person name="Heckel D.G."/>
            <person name="McGrath A."/>
            <person name="Robin C."/>
            <person name="Scherer S.E."/>
            <person name="Worley K.C."/>
            <person name="Wu Y.D."/>
        </authorList>
    </citation>
    <scope>NUCLEOTIDE SEQUENCE [LARGE SCALE GENOMIC DNA]</scope>
    <source>
        <strain evidence="18">Harm_GR_Male_#8</strain>
        <tissue evidence="18">Whole organism</tissue>
    </source>
</reference>
<comment type="catalytic activity">
    <reaction evidence="13">
        <text>1D-myo-inositol 1,2,4,5,6-pentakisphosphate + H2O = 1D-myo-inositol 1,2,5,6-tetrakisphosphate + phosphate</text>
        <dbReference type="Rhea" id="RHEA:77115"/>
        <dbReference type="ChEBI" id="CHEBI:15377"/>
        <dbReference type="ChEBI" id="CHEBI:43474"/>
        <dbReference type="ChEBI" id="CHEBI:57798"/>
        <dbReference type="ChEBI" id="CHEBI:195535"/>
        <dbReference type="EC" id="3.1.3.62"/>
    </reaction>
    <physiologicalReaction direction="left-to-right" evidence="13">
        <dbReference type="Rhea" id="RHEA:77116"/>
    </physiologicalReaction>
</comment>
<feature type="disulfide bond" evidence="16">
    <location>
        <begin position="260"/>
        <end position="275"/>
    </location>
</feature>
<evidence type="ECO:0000256" key="4">
    <source>
        <dbReference type="ARBA" id="ARBA00013040"/>
    </source>
</evidence>
<dbReference type="GO" id="GO:0034417">
    <property type="term" value="F:bisphosphoglycerate 3-phosphatase activity"/>
    <property type="evidence" value="ECO:0007669"/>
    <property type="project" value="UniProtKB-EC"/>
</dbReference>
<dbReference type="PANTHER" id="PTHR20963">
    <property type="entry name" value="MULTIPLE INOSITOL POLYPHOSPHATE PHOSPHATASE-RELATED"/>
    <property type="match status" value="1"/>
</dbReference>
<evidence type="ECO:0000256" key="8">
    <source>
        <dbReference type="ARBA" id="ARBA00022801"/>
    </source>
</evidence>
<sequence>MKLLISIIVIWCCVKCVFTSQCYWNNACKYKYFSSKTPYEIIRGDIRDSIAKRRDFGNKQCEPISIWVTVRHGKRNPSTKFAEDIKAFLTYRDDIIASYKMGNSTLCAQDIENIKNWEVDTDMFVRHNEIDAEGYQELVNIAQRFKEAFPELLNEIQNKDYEILTAYGSRMTDSAKAFNEGLTPYNLTISEAENNYSVLAPYASCGRYQIDVRRNPNIYAEEVVYTGTAEYQNMKERLLRKLGLDVDLTSNNITAIYDLCRYSWEGINNKPSPWCALFTEEDLQVLEYIGDIRHYYRNGYGASKYTKILGQIPLSDMLTKFEEAKRGRGKTLVTYVTHATMLDMILVALNLHNDTNPLMGTHRNIYRKWRSTFLSPFANNLIGVLYRCSSYGSIDYDYNVALYWNELPLLELCKEGVCSWWEFQKLFKPFLNTNVDVCEFRWTTVD</sequence>
<proteinExistence type="inferred from homology"/>
<evidence type="ECO:0000313" key="19">
    <source>
        <dbReference type="Proteomes" id="UP000249218"/>
    </source>
</evidence>
<comment type="subcellular location">
    <subcellularLocation>
        <location evidence="1">Cell membrane</location>
    </subcellularLocation>
</comment>
<accession>A0A2W1BZM1</accession>
<comment type="catalytic activity">
    <reaction evidence="15">
        <text>(2R)-2,3-bisphosphoglycerate + H2O = (2R)-2-phosphoglycerate + phosphate</text>
        <dbReference type="Rhea" id="RHEA:27381"/>
        <dbReference type="ChEBI" id="CHEBI:15377"/>
        <dbReference type="ChEBI" id="CHEBI:43474"/>
        <dbReference type="ChEBI" id="CHEBI:58248"/>
        <dbReference type="ChEBI" id="CHEBI:58289"/>
        <dbReference type="EC" id="3.1.3.80"/>
    </reaction>
    <physiologicalReaction direction="left-to-right" evidence="15">
        <dbReference type="Rhea" id="RHEA:27382"/>
    </physiologicalReaction>
</comment>
<evidence type="ECO:0000313" key="18">
    <source>
        <dbReference type="EMBL" id="PZC79044.1"/>
    </source>
</evidence>
<evidence type="ECO:0000256" key="1">
    <source>
        <dbReference type="ARBA" id="ARBA00004236"/>
    </source>
</evidence>
<keyword evidence="7 17" id="KW-0732">Signal</keyword>
<evidence type="ECO:0000256" key="13">
    <source>
        <dbReference type="ARBA" id="ARBA00043671"/>
    </source>
</evidence>
<dbReference type="PIRSF" id="PIRSF000894">
    <property type="entry name" value="Acid_phosphatase"/>
    <property type="match status" value="1"/>
</dbReference>
<comment type="catalytic activity">
    <reaction evidence="14">
        <text>1D-myo-inositol hexakisphosphate + H2O = 1D-myo-inositol 1,2,4,5,6-pentakisphosphate + phosphate</text>
        <dbReference type="Rhea" id="RHEA:16989"/>
        <dbReference type="ChEBI" id="CHEBI:15377"/>
        <dbReference type="ChEBI" id="CHEBI:43474"/>
        <dbReference type="ChEBI" id="CHEBI:57798"/>
        <dbReference type="ChEBI" id="CHEBI:58130"/>
        <dbReference type="EC" id="3.1.3.62"/>
    </reaction>
    <physiologicalReaction direction="left-to-right" evidence="14">
        <dbReference type="Rhea" id="RHEA:16990"/>
    </physiologicalReaction>
</comment>
<evidence type="ECO:0000256" key="17">
    <source>
        <dbReference type="SAM" id="SignalP"/>
    </source>
</evidence>
<evidence type="ECO:0000256" key="7">
    <source>
        <dbReference type="ARBA" id="ARBA00022729"/>
    </source>
</evidence>
<comment type="catalytic activity">
    <reaction evidence="12">
        <text>1D-myo-inositol 1,2,5,6-tetrakisphosphate + H2O = 1D-myo-inositol 1,2,6-trisphosphate + phosphate</text>
        <dbReference type="Rhea" id="RHEA:77119"/>
        <dbReference type="ChEBI" id="CHEBI:15377"/>
        <dbReference type="ChEBI" id="CHEBI:43474"/>
        <dbReference type="ChEBI" id="CHEBI:195535"/>
        <dbReference type="ChEBI" id="CHEBI:195537"/>
        <dbReference type="EC" id="3.1.3.62"/>
    </reaction>
    <physiologicalReaction direction="left-to-right" evidence="12">
        <dbReference type="Rhea" id="RHEA:77120"/>
    </physiologicalReaction>
</comment>
<keyword evidence="19" id="KW-1185">Reference proteome</keyword>
<dbReference type="GO" id="GO:0005886">
    <property type="term" value="C:plasma membrane"/>
    <property type="evidence" value="ECO:0007669"/>
    <property type="project" value="UniProtKB-SubCell"/>
</dbReference>
<evidence type="ECO:0000256" key="2">
    <source>
        <dbReference type="ARBA" id="ARBA00008422"/>
    </source>
</evidence>
<keyword evidence="6" id="KW-1003">Cell membrane</keyword>
<protein>
    <recommendedName>
        <fullName evidence="5">Multiple inositol polyphosphate phosphatase 1</fullName>
        <ecNumber evidence="4">3.1.3.62</ecNumber>
        <ecNumber evidence="3">3.1.3.80</ecNumber>
    </recommendedName>
    <alternativeName>
        <fullName evidence="11">2,3-bisphosphoglycerate 3-phosphatase</fullName>
    </alternativeName>
</protein>
<evidence type="ECO:0000256" key="16">
    <source>
        <dbReference type="PIRSR" id="PIRSR000894-2"/>
    </source>
</evidence>
<organism evidence="18 19">
    <name type="scientific">Helicoverpa armigera</name>
    <name type="common">Cotton bollworm</name>
    <name type="synonym">Heliothis armigera</name>
    <dbReference type="NCBI Taxonomy" id="29058"/>
    <lineage>
        <taxon>Eukaryota</taxon>
        <taxon>Metazoa</taxon>
        <taxon>Ecdysozoa</taxon>
        <taxon>Arthropoda</taxon>
        <taxon>Hexapoda</taxon>
        <taxon>Insecta</taxon>
        <taxon>Pterygota</taxon>
        <taxon>Neoptera</taxon>
        <taxon>Endopterygota</taxon>
        <taxon>Lepidoptera</taxon>
        <taxon>Glossata</taxon>
        <taxon>Ditrysia</taxon>
        <taxon>Noctuoidea</taxon>
        <taxon>Noctuidae</taxon>
        <taxon>Heliothinae</taxon>
        <taxon>Helicoverpa</taxon>
    </lineage>
</organism>
<dbReference type="AlphaFoldDB" id="A0A2W1BZM1"/>
<dbReference type="InterPro" id="IPR000560">
    <property type="entry name" value="His_Pase_clade-2"/>
</dbReference>
<evidence type="ECO:0000256" key="6">
    <source>
        <dbReference type="ARBA" id="ARBA00022475"/>
    </source>
</evidence>
<feature type="disulfide bond" evidence="16">
    <location>
        <begin position="61"/>
        <end position="388"/>
    </location>
</feature>
<keyword evidence="10" id="KW-0325">Glycoprotein</keyword>
<keyword evidence="9" id="KW-0472">Membrane</keyword>
<keyword evidence="8" id="KW-0378">Hydrolase</keyword>
<dbReference type="Pfam" id="PF00328">
    <property type="entry name" value="His_Phos_2"/>
    <property type="match status" value="1"/>
</dbReference>
<dbReference type="SUPFAM" id="SSF53254">
    <property type="entry name" value="Phosphoglycerate mutase-like"/>
    <property type="match status" value="1"/>
</dbReference>
<evidence type="ECO:0000256" key="14">
    <source>
        <dbReference type="ARBA" id="ARBA00043691"/>
    </source>
</evidence>
<dbReference type="Proteomes" id="UP000249218">
    <property type="component" value="Unassembled WGS sequence"/>
</dbReference>
<evidence type="ECO:0000256" key="15">
    <source>
        <dbReference type="ARBA" id="ARBA00043832"/>
    </source>
</evidence>
<evidence type="ECO:0000256" key="12">
    <source>
        <dbReference type="ARBA" id="ARBA00043668"/>
    </source>
</evidence>
<name>A0A2W1BZM1_HELAM</name>
<evidence type="ECO:0000256" key="10">
    <source>
        <dbReference type="ARBA" id="ARBA00023180"/>
    </source>
</evidence>
<evidence type="ECO:0000256" key="9">
    <source>
        <dbReference type="ARBA" id="ARBA00023136"/>
    </source>
</evidence>
<dbReference type="EMBL" id="KZ149892">
    <property type="protein sequence ID" value="PZC79044.1"/>
    <property type="molecule type" value="Genomic_DNA"/>
</dbReference>
<dbReference type="Gene3D" id="3.40.50.1240">
    <property type="entry name" value="Phosphoglycerate mutase-like"/>
    <property type="match status" value="1"/>
</dbReference>
<evidence type="ECO:0000256" key="3">
    <source>
        <dbReference type="ARBA" id="ARBA00012976"/>
    </source>
</evidence>
<keyword evidence="16" id="KW-1015">Disulfide bond</keyword>
<dbReference type="OrthoDB" id="6509975at2759"/>
<dbReference type="InterPro" id="IPR016274">
    <property type="entry name" value="Histidine_acid_Pase_euk"/>
</dbReference>